<evidence type="ECO:0000313" key="3">
    <source>
        <dbReference type="EMBL" id="ARD20985.1"/>
    </source>
</evidence>
<feature type="modified residue" description="4-aspartylphosphate" evidence="1">
    <location>
        <position position="196"/>
    </location>
</feature>
<feature type="domain" description="Response regulatory" evidence="2">
    <location>
        <begin position="146"/>
        <end position="263"/>
    </location>
</feature>
<dbReference type="InterPro" id="IPR001789">
    <property type="entry name" value="Sig_transdc_resp-reg_receiver"/>
</dbReference>
<keyword evidence="4" id="KW-1185">Reference proteome</keyword>
<dbReference type="Pfam" id="PF00072">
    <property type="entry name" value="Response_reg"/>
    <property type="match status" value="2"/>
</dbReference>
<evidence type="ECO:0000313" key="4">
    <source>
        <dbReference type="Proteomes" id="UP000191820"/>
    </source>
</evidence>
<dbReference type="SUPFAM" id="SSF52172">
    <property type="entry name" value="CheY-like"/>
    <property type="match status" value="2"/>
</dbReference>
<reference evidence="3 4" key="1">
    <citation type="submission" date="2017-03" db="EMBL/GenBank/DDBJ databases">
        <title>Genome sequencing of Shewanella japonica KCTC 22435.</title>
        <authorList>
            <person name="Kim K.M."/>
        </authorList>
    </citation>
    <scope>NUCLEOTIDE SEQUENCE [LARGE SCALE GENOMIC DNA]</scope>
    <source>
        <strain evidence="3 4">KCTC 22435</strain>
    </source>
</reference>
<dbReference type="InterPro" id="IPR011006">
    <property type="entry name" value="CheY-like_superfamily"/>
</dbReference>
<dbReference type="Proteomes" id="UP000191820">
    <property type="component" value="Chromosome"/>
</dbReference>
<dbReference type="PROSITE" id="PS50110">
    <property type="entry name" value="RESPONSE_REGULATORY"/>
    <property type="match status" value="2"/>
</dbReference>
<gene>
    <name evidence="3" type="ORF">SJ2017_0647</name>
</gene>
<proteinExistence type="predicted"/>
<protein>
    <submittedName>
        <fullName evidence="3">Response regulator</fullName>
    </submittedName>
</protein>
<dbReference type="InterPro" id="IPR052048">
    <property type="entry name" value="ST_Response_Regulator"/>
</dbReference>
<dbReference type="SMART" id="SM00448">
    <property type="entry name" value="REC"/>
    <property type="match status" value="2"/>
</dbReference>
<dbReference type="RefSeq" id="WP_055022717.1">
    <property type="nucleotide sequence ID" value="NZ_CANMJJ010000025.1"/>
</dbReference>
<feature type="domain" description="Response regulatory" evidence="2">
    <location>
        <begin position="10"/>
        <end position="127"/>
    </location>
</feature>
<dbReference type="EMBL" id="CP020472">
    <property type="protein sequence ID" value="ARD20985.1"/>
    <property type="molecule type" value="Genomic_DNA"/>
</dbReference>
<comment type="caution">
    <text evidence="1">Lacks conserved residue(s) required for the propagation of feature annotation.</text>
</comment>
<organism evidence="3 4">
    <name type="scientific">Shewanella japonica</name>
    <dbReference type="NCBI Taxonomy" id="93973"/>
    <lineage>
        <taxon>Bacteria</taxon>
        <taxon>Pseudomonadati</taxon>
        <taxon>Pseudomonadota</taxon>
        <taxon>Gammaproteobacteria</taxon>
        <taxon>Alteromonadales</taxon>
        <taxon>Shewanellaceae</taxon>
        <taxon>Shewanella</taxon>
    </lineage>
</organism>
<keyword evidence="1" id="KW-0597">Phosphoprotein</keyword>
<sequence length="265" mass="29462">MGHLSPSELSILLLEPSDTQRKIITARLQQEGVNSIQTASSITDAKDIISRHTPDLVISALHFSDGEATDLLSFIKQSTQFNDIQFMLVSSECRREQLEVFRQSGVVAILPKPFDADHLATALNSTIDLISNDELDLSHFDVQDIRTLVVDDSRMARNVIKRTIGNLGIRIISEAEDGAQAIELMQQQMFDLVITDYNMPSVDGLALTQYIRNESQQSHIPILMVSSEANDTHLSNVSSAGVNALCDKPFEPKLVKQLLYQLLED</sequence>
<dbReference type="CDD" id="cd00156">
    <property type="entry name" value="REC"/>
    <property type="match status" value="1"/>
</dbReference>
<dbReference type="Gene3D" id="3.40.50.2300">
    <property type="match status" value="2"/>
</dbReference>
<name>A0ABN4YDK6_9GAMM</name>
<evidence type="ECO:0000256" key="1">
    <source>
        <dbReference type="PROSITE-ProRule" id="PRU00169"/>
    </source>
</evidence>
<accession>A0ABN4YDK6</accession>
<dbReference type="PANTHER" id="PTHR43228:SF1">
    <property type="entry name" value="TWO-COMPONENT RESPONSE REGULATOR ARR22"/>
    <property type="match status" value="1"/>
</dbReference>
<evidence type="ECO:0000259" key="2">
    <source>
        <dbReference type="PROSITE" id="PS50110"/>
    </source>
</evidence>
<dbReference type="PANTHER" id="PTHR43228">
    <property type="entry name" value="TWO-COMPONENT RESPONSE REGULATOR"/>
    <property type="match status" value="1"/>
</dbReference>